<protein>
    <submittedName>
        <fullName evidence="2">Uncharacterized protein</fullName>
    </submittedName>
</protein>
<sequence>MKKGRNNGATGVNPGYCIKHCRTEGIGPSSFIKLIKQINQNNRFYQPEYVFCQAICKFGYTNFVNR</sequence>
<proteinExistence type="predicted"/>
<evidence type="ECO:0000313" key="2">
    <source>
        <dbReference type="WBParaSite" id="nRc.2.0.1.t03164-RA"/>
    </source>
</evidence>
<dbReference type="Proteomes" id="UP000887565">
    <property type="component" value="Unplaced"/>
</dbReference>
<keyword evidence="1" id="KW-1185">Reference proteome</keyword>
<accession>A0A915HN88</accession>
<organism evidence="1 2">
    <name type="scientific">Romanomermis culicivorax</name>
    <name type="common">Nematode worm</name>
    <dbReference type="NCBI Taxonomy" id="13658"/>
    <lineage>
        <taxon>Eukaryota</taxon>
        <taxon>Metazoa</taxon>
        <taxon>Ecdysozoa</taxon>
        <taxon>Nematoda</taxon>
        <taxon>Enoplea</taxon>
        <taxon>Dorylaimia</taxon>
        <taxon>Mermithida</taxon>
        <taxon>Mermithoidea</taxon>
        <taxon>Mermithidae</taxon>
        <taxon>Romanomermis</taxon>
    </lineage>
</organism>
<evidence type="ECO:0000313" key="1">
    <source>
        <dbReference type="Proteomes" id="UP000887565"/>
    </source>
</evidence>
<name>A0A915HN88_ROMCU</name>
<dbReference type="WBParaSite" id="nRc.2.0.1.t03164-RA">
    <property type="protein sequence ID" value="nRc.2.0.1.t03164-RA"/>
    <property type="gene ID" value="nRc.2.0.1.g03164"/>
</dbReference>
<reference evidence="2" key="1">
    <citation type="submission" date="2022-11" db="UniProtKB">
        <authorList>
            <consortium name="WormBaseParasite"/>
        </authorList>
    </citation>
    <scope>IDENTIFICATION</scope>
</reference>
<dbReference type="AlphaFoldDB" id="A0A915HN88"/>